<dbReference type="InterPro" id="IPR036388">
    <property type="entry name" value="WH-like_DNA-bd_sf"/>
</dbReference>
<dbReference type="Proteomes" id="UP000324924">
    <property type="component" value="Chromosome"/>
</dbReference>
<dbReference type="EMBL" id="CP043314">
    <property type="protein sequence ID" value="QEK39328.1"/>
    <property type="molecule type" value="Genomic_DNA"/>
</dbReference>
<keyword evidence="3" id="KW-1185">Reference proteome</keyword>
<dbReference type="Gene3D" id="1.10.10.10">
    <property type="entry name" value="Winged helix-like DNA-binding domain superfamily/Winged helix DNA-binding domain"/>
    <property type="match status" value="1"/>
</dbReference>
<dbReference type="KEGG" id="nabu:FZC36_02075"/>
<evidence type="ECO:0000313" key="2">
    <source>
        <dbReference type="EMBL" id="QEK39328.1"/>
    </source>
</evidence>
<protein>
    <submittedName>
        <fullName evidence="2">PadR family transcriptional regulator</fullName>
    </submittedName>
</protein>
<dbReference type="AlphaFoldDB" id="A0A5C0UGW8"/>
<reference evidence="2 3" key="1">
    <citation type="submission" date="2019-08" db="EMBL/GenBank/DDBJ databases">
        <title>Highly reduced genomes of protist endosymbionts show evolutionary convergence.</title>
        <authorList>
            <person name="George E."/>
            <person name="Husnik F."/>
            <person name="Tashyreva D."/>
            <person name="Prokopchuk G."/>
            <person name="Horak A."/>
            <person name="Kwong W.K."/>
            <person name="Lukes J."/>
            <person name="Keeling P.J."/>
        </authorList>
    </citation>
    <scope>NUCLEOTIDE SEQUENCE [LARGE SCALE GENOMIC DNA]</scope>
    <source>
        <strain evidence="2">1604HC</strain>
    </source>
</reference>
<dbReference type="PANTHER" id="PTHR43252">
    <property type="entry name" value="TRANSCRIPTIONAL REGULATOR YQJI"/>
    <property type="match status" value="1"/>
</dbReference>
<accession>A0A5C0UGW8</accession>
<dbReference type="PANTHER" id="PTHR43252:SF2">
    <property type="entry name" value="TRANSCRIPTION REGULATOR, PADR-LIKE FAMILY"/>
    <property type="match status" value="1"/>
</dbReference>
<organism evidence="2 3">
    <name type="scientific">Candidatus Nesciobacter abundans</name>
    <dbReference type="NCBI Taxonomy" id="2601668"/>
    <lineage>
        <taxon>Bacteria</taxon>
        <taxon>Pseudomonadati</taxon>
        <taxon>Pseudomonadota</taxon>
        <taxon>Alphaproteobacteria</taxon>
        <taxon>Holosporales</taxon>
        <taxon>Holosporaceae</taxon>
        <taxon>Candidatus Nesciobacter</taxon>
    </lineage>
</organism>
<dbReference type="InterPro" id="IPR005149">
    <property type="entry name" value="Tscrpt_reg_PadR_N"/>
</dbReference>
<feature type="domain" description="Transcription regulator PadR N-terminal" evidence="1">
    <location>
        <begin position="8"/>
        <end position="79"/>
    </location>
</feature>
<dbReference type="SUPFAM" id="SSF46785">
    <property type="entry name" value="Winged helix' DNA-binding domain"/>
    <property type="match status" value="1"/>
</dbReference>
<dbReference type="Pfam" id="PF03551">
    <property type="entry name" value="PadR"/>
    <property type="match status" value="1"/>
</dbReference>
<name>A0A5C0UGW8_9PROT</name>
<dbReference type="OrthoDB" id="9814826at2"/>
<evidence type="ECO:0000313" key="3">
    <source>
        <dbReference type="Proteomes" id="UP000324924"/>
    </source>
</evidence>
<dbReference type="InterPro" id="IPR036390">
    <property type="entry name" value="WH_DNA-bd_sf"/>
</dbReference>
<gene>
    <name evidence="2" type="ORF">FZC36_02075</name>
</gene>
<sequence length="114" mass="12428">MSLSKFFILCALRSKSMHGYDVAKVVESQSGGCCSPTEGAVYPILREFEEGGYATCKSETVSGRGRKVYTITDRGLEAFQIGLSAWLKIAKCLGKCDTSEKIQDKCKNDLCNIG</sequence>
<evidence type="ECO:0000259" key="1">
    <source>
        <dbReference type="Pfam" id="PF03551"/>
    </source>
</evidence>
<proteinExistence type="predicted"/>